<protein>
    <submittedName>
        <fullName evidence="1">Uncharacterized protein</fullName>
    </submittedName>
</protein>
<gene>
    <name evidence="1" type="ORF">FRZ06_08120</name>
</gene>
<proteinExistence type="predicted"/>
<evidence type="ECO:0000313" key="2">
    <source>
        <dbReference type="Proteomes" id="UP000594014"/>
    </source>
</evidence>
<reference evidence="1" key="1">
    <citation type="submission" date="2019-08" db="EMBL/GenBank/DDBJ databases">
        <title>Genome sequence of Clostridiales bacterium MT110.</title>
        <authorList>
            <person name="Cao J."/>
        </authorList>
    </citation>
    <scope>NUCLEOTIDE SEQUENCE</scope>
    <source>
        <strain evidence="1">MT110</strain>
    </source>
</reference>
<name>A0ACD1AAG7_9FIRM</name>
<sequence>MKNKKWIVMLLILALVLTGFTGCGGSKGGSGGGDVSGSEGSGEPIVLRLASDAPLEHIATGLNEEACELVKERTDGRVEIEYFPASQLGGYETVYEEIVRGTIDLGQITIPDALDARLGAAYVPYYAKSFDEAKILYAPDSYLSGVIGGLTEQNGVKFLGTVLEGFIGMAFVSEPNAMTTPGTNKKVKTRSPAMATFRVAQEDLGFNPITVPYAEVPTAIQTKVVDGWVGGTPNINYAWVGQVIKFMYVNYIHAEATSYVVSEKTLAKLTPEDAETVVKVFQEQSVKSFDLAQENEENYKKKLADDYGVKVVEFTPEEVDTYANFVREKSWPKMEELLGKELMDGMKAEVEKLESAQ</sequence>
<dbReference type="Proteomes" id="UP000594014">
    <property type="component" value="Chromosome"/>
</dbReference>
<keyword evidence="2" id="KW-1185">Reference proteome</keyword>
<evidence type="ECO:0000313" key="1">
    <source>
        <dbReference type="EMBL" id="QOX63316.1"/>
    </source>
</evidence>
<organism evidence="1 2">
    <name type="scientific">Anoxybacterium hadale</name>
    <dbReference type="NCBI Taxonomy" id="3408580"/>
    <lineage>
        <taxon>Bacteria</taxon>
        <taxon>Bacillati</taxon>
        <taxon>Bacillota</taxon>
        <taxon>Clostridia</taxon>
        <taxon>Peptostreptococcales</taxon>
        <taxon>Anaerovoracaceae</taxon>
        <taxon>Anoxybacterium</taxon>
    </lineage>
</organism>
<dbReference type="EMBL" id="CP042469">
    <property type="protein sequence ID" value="QOX63316.1"/>
    <property type="molecule type" value="Genomic_DNA"/>
</dbReference>
<accession>A0ACD1AAG7</accession>